<evidence type="ECO:0000256" key="7">
    <source>
        <dbReference type="HAMAP-Rule" id="MF_01107"/>
    </source>
</evidence>
<comment type="subcellular location">
    <subcellularLocation>
        <location evidence="7">Cytoplasm</location>
    </subcellularLocation>
</comment>
<dbReference type="PROSITE" id="PS00600">
    <property type="entry name" value="AA_TRANSFER_CLASS_3"/>
    <property type="match status" value="1"/>
</dbReference>
<evidence type="ECO:0000313" key="8">
    <source>
        <dbReference type="EMBL" id="HGH61995.1"/>
    </source>
</evidence>
<keyword evidence="3 7" id="KW-0808">Transferase</keyword>
<dbReference type="AlphaFoldDB" id="A0A7C4EYR0"/>
<feature type="modified residue" description="N6-(pyridoxal phosphate)lysine" evidence="7">
    <location>
        <position position="252"/>
    </location>
</feature>
<dbReference type="GO" id="GO:0003992">
    <property type="term" value="F:N2-acetyl-L-ornithine:2-oxoglutarate 5-aminotransferase activity"/>
    <property type="evidence" value="ECO:0007669"/>
    <property type="project" value="UniProtKB-UniRule"/>
</dbReference>
<keyword evidence="5" id="KW-0670">Pyruvate</keyword>
<accession>A0A7C4EYR0</accession>
<evidence type="ECO:0000256" key="4">
    <source>
        <dbReference type="ARBA" id="ARBA00022898"/>
    </source>
</evidence>
<reference evidence="8" key="1">
    <citation type="journal article" date="2020" name="mSystems">
        <title>Genome- and Community-Level Interaction Insights into Carbon Utilization and Element Cycling Functions of Hydrothermarchaeota in Hydrothermal Sediment.</title>
        <authorList>
            <person name="Zhou Z."/>
            <person name="Liu Y."/>
            <person name="Xu W."/>
            <person name="Pan J."/>
            <person name="Luo Z.H."/>
            <person name="Li M."/>
        </authorList>
    </citation>
    <scope>NUCLEOTIDE SEQUENCE [LARGE SCALE GENOMIC DNA]</scope>
    <source>
        <strain evidence="8">SpSt-769</strain>
    </source>
</reference>
<feature type="binding site" evidence="7">
    <location>
        <begin position="223"/>
        <end position="226"/>
    </location>
    <ligand>
        <name>pyridoxal 5'-phosphate</name>
        <dbReference type="ChEBI" id="CHEBI:597326"/>
    </ligand>
</feature>
<dbReference type="Gene3D" id="3.90.1150.10">
    <property type="entry name" value="Aspartate Aminotransferase, domain 1"/>
    <property type="match status" value="1"/>
</dbReference>
<dbReference type="NCBIfam" id="NF002325">
    <property type="entry name" value="PRK01278.1"/>
    <property type="match status" value="1"/>
</dbReference>
<comment type="similarity">
    <text evidence="7">Belongs to the class-III pyridoxal-phosphate-dependent aminotransferase family. ArgD subfamily.</text>
</comment>
<comment type="caution">
    <text evidence="8">The sequence shown here is derived from an EMBL/GenBank/DDBJ whole genome shotgun (WGS) entry which is preliminary data.</text>
</comment>
<dbReference type="InterPro" id="IPR015424">
    <property type="entry name" value="PyrdxlP-dep_Trfase"/>
</dbReference>
<dbReference type="GO" id="GO:0005737">
    <property type="term" value="C:cytoplasm"/>
    <property type="evidence" value="ECO:0007669"/>
    <property type="project" value="UniProtKB-SubCell"/>
</dbReference>
<organism evidence="8">
    <name type="scientific">Desulfomonile tiedjei</name>
    <dbReference type="NCBI Taxonomy" id="2358"/>
    <lineage>
        <taxon>Bacteria</taxon>
        <taxon>Pseudomonadati</taxon>
        <taxon>Thermodesulfobacteriota</taxon>
        <taxon>Desulfomonilia</taxon>
        <taxon>Desulfomonilales</taxon>
        <taxon>Desulfomonilaceae</taxon>
        <taxon>Desulfomonile</taxon>
    </lineage>
</organism>
<dbReference type="InterPro" id="IPR050103">
    <property type="entry name" value="Class-III_PLP-dep_AT"/>
</dbReference>
<comment type="cofactor">
    <cofactor evidence="7">
        <name>pyridoxal 5'-phosphate</name>
        <dbReference type="ChEBI" id="CHEBI:597326"/>
    </cofactor>
    <text evidence="7">Binds 1 pyridoxal phosphate per subunit.</text>
</comment>
<sequence length="400" mass="42822">MEPSNFLEMSKKYVFNTYGRAPIMLVSGSGCRVSDSEGREYLDFIGGLAACPLGHAHPKLADAIASQAKKLIHVSNLFHIEPQIHLAKALVESTFADKVFFCNSGAEANEGAIKLARKFFHDRGEHHRYHIITMENSFHGRTLATLAATGQTKYRKGFEPDTPGFSHTPFGDIKSLRDAVDSRTAAIIIEPIQGEGGVRMPSADFLPAVRQLCDDAGCLMILDEVQTGMGRTGKLFAHEHYGIAPDIMTVAKGLAGGVPMGAVLAVEQVASAMTPGTHATTFGGNPLAAAAGLAVLGEILSDGFLDAVAAKGQYLRSRLEELARRRSVIKEVRGLGLMQAIDLTIPGAEIVAGLRERGLLVNCTSETVLRFLPPLIVTTEEIDEMISILDAQLMTAGGGR</sequence>
<dbReference type="NCBIfam" id="TIGR00707">
    <property type="entry name" value="argD"/>
    <property type="match status" value="1"/>
</dbReference>
<name>A0A7C4EYR0_9BACT</name>
<dbReference type="InterPro" id="IPR004636">
    <property type="entry name" value="AcOrn/SuccOrn_fam"/>
</dbReference>
<dbReference type="GO" id="GO:0042802">
    <property type="term" value="F:identical protein binding"/>
    <property type="evidence" value="ECO:0007669"/>
    <property type="project" value="TreeGrafter"/>
</dbReference>
<evidence type="ECO:0000256" key="5">
    <source>
        <dbReference type="ARBA" id="ARBA00023317"/>
    </source>
</evidence>
<proteinExistence type="inferred from homology"/>
<dbReference type="EC" id="2.6.1.11" evidence="7"/>
<keyword evidence="4 7" id="KW-0663">Pyridoxal phosphate</keyword>
<dbReference type="Pfam" id="PF00202">
    <property type="entry name" value="Aminotran_3"/>
    <property type="match status" value="1"/>
</dbReference>
<dbReference type="FunFam" id="3.40.640.10:FF:000004">
    <property type="entry name" value="Acetylornithine aminotransferase"/>
    <property type="match status" value="1"/>
</dbReference>
<dbReference type="SUPFAM" id="SSF53383">
    <property type="entry name" value="PLP-dependent transferases"/>
    <property type="match status" value="1"/>
</dbReference>
<protein>
    <recommendedName>
        <fullName evidence="7">Acetylornithine aminotransferase</fullName>
        <shortName evidence="7">ACOAT</shortName>
        <ecNumber evidence="7">2.6.1.11</ecNumber>
    </recommendedName>
</protein>
<keyword evidence="7" id="KW-0055">Arginine biosynthesis</keyword>
<dbReference type="PANTHER" id="PTHR11986">
    <property type="entry name" value="AMINOTRANSFERASE CLASS III"/>
    <property type="match status" value="1"/>
</dbReference>
<dbReference type="UniPathway" id="UPA00068">
    <property type="reaction ID" value="UER00109"/>
</dbReference>
<dbReference type="HAMAP" id="MF_01107">
    <property type="entry name" value="ArgD_aminotrans_3"/>
    <property type="match status" value="1"/>
</dbReference>
<evidence type="ECO:0000256" key="1">
    <source>
        <dbReference type="ARBA" id="ARBA00022576"/>
    </source>
</evidence>
<comment type="miscellaneous">
    <text evidence="7">May also have succinyldiaminopimelate aminotransferase activity, thus carrying out the corresponding step in lysine biosynthesis.</text>
</comment>
<feature type="binding site" evidence="7">
    <location>
        <position position="138"/>
    </location>
    <ligand>
        <name>pyridoxal 5'-phosphate</name>
        <dbReference type="ChEBI" id="CHEBI:597326"/>
    </ligand>
</feature>
<dbReference type="InterPro" id="IPR005814">
    <property type="entry name" value="Aminotrans_3"/>
</dbReference>
<feature type="binding site" evidence="7">
    <location>
        <begin position="105"/>
        <end position="106"/>
    </location>
    <ligand>
        <name>pyridoxal 5'-phosphate</name>
        <dbReference type="ChEBI" id="CHEBI:597326"/>
    </ligand>
</feature>
<dbReference type="GO" id="GO:0031299">
    <property type="term" value="F:taurine-pyruvate aminotransferase activity"/>
    <property type="evidence" value="ECO:0007669"/>
    <property type="project" value="UniProtKB-EC"/>
</dbReference>
<dbReference type="GO" id="GO:0006526">
    <property type="term" value="P:L-arginine biosynthetic process"/>
    <property type="evidence" value="ECO:0007669"/>
    <property type="project" value="UniProtKB-UniRule"/>
</dbReference>
<dbReference type="PANTHER" id="PTHR11986:SF79">
    <property type="entry name" value="ACETYLORNITHINE AMINOTRANSFERASE, MITOCHONDRIAL"/>
    <property type="match status" value="1"/>
</dbReference>
<dbReference type="GO" id="GO:0030170">
    <property type="term" value="F:pyridoxal phosphate binding"/>
    <property type="evidence" value="ECO:0007669"/>
    <property type="project" value="InterPro"/>
</dbReference>
<dbReference type="InterPro" id="IPR015421">
    <property type="entry name" value="PyrdxlP-dep_Trfase_major"/>
</dbReference>
<evidence type="ECO:0000256" key="2">
    <source>
        <dbReference type="ARBA" id="ARBA00022605"/>
    </source>
</evidence>
<evidence type="ECO:0000256" key="6">
    <source>
        <dbReference type="ARBA" id="ARBA00052998"/>
    </source>
</evidence>
<evidence type="ECO:0000256" key="3">
    <source>
        <dbReference type="ARBA" id="ARBA00022679"/>
    </source>
</evidence>
<gene>
    <name evidence="7" type="primary">argD</name>
    <name evidence="8" type="ORF">ENV54_11945</name>
</gene>
<dbReference type="NCBIfam" id="NF002874">
    <property type="entry name" value="PRK03244.1"/>
    <property type="match status" value="1"/>
</dbReference>
<feature type="binding site" evidence="7">
    <location>
        <position position="280"/>
    </location>
    <ligand>
        <name>N(2)-acetyl-L-ornithine</name>
        <dbReference type="ChEBI" id="CHEBI:57805"/>
    </ligand>
</feature>
<dbReference type="PIRSF" id="PIRSF000521">
    <property type="entry name" value="Transaminase_4ab_Lys_Orn"/>
    <property type="match status" value="1"/>
</dbReference>
<comment type="pathway">
    <text evidence="7">Amino-acid biosynthesis; L-arginine biosynthesis; N(2)-acetyl-L-ornithine from L-glutamate: step 4/4.</text>
</comment>
<comment type="subunit">
    <text evidence="7">Homodimer.</text>
</comment>
<dbReference type="Gene3D" id="3.40.640.10">
    <property type="entry name" value="Type I PLP-dependent aspartate aminotransferase-like (Major domain)"/>
    <property type="match status" value="1"/>
</dbReference>
<dbReference type="EMBL" id="DTGT01000391">
    <property type="protein sequence ID" value="HGH61995.1"/>
    <property type="molecule type" value="Genomic_DNA"/>
</dbReference>
<dbReference type="InterPro" id="IPR015422">
    <property type="entry name" value="PyrdxlP-dep_Trfase_small"/>
</dbReference>
<feature type="binding site" evidence="7">
    <location>
        <position position="281"/>
    </location>
    <ligand>
        <name>pyridoxal 5'-phosphate</name>
        <dbReference type="ChEBI" id="CHEBI:597326"/>
    </ligand>
</feature>
<comment type="catalytic activity">
    <reaction evidence="6">
        <text>taurine + pyruvate = sulfoacetaldehyde + L-alanine</text>
        <dbReference type="Rhea" id="RHEA:10420"/>
        <dbReference type="ChEBI" id="CHEBI:15361"/>
        <dbReference type="ChEBI" id="CHEBI:57972"/>
        <dbReference type="ChEBI" id="CHEBI:58246"/>
        <dbReference type="ChEBI" id="CHEBI:507393"/>
        <dbReference type="EC" id="2.6.1.77"/>
    </reaction>
    <physiologicalReaction direction="left-to-right" evidence="6">
        <dbReference type="Rhea" id="RHEA:10421"/>
    </physiologicalReaction>
</comment>
<comment type="catalytic activity">
    <reaction evidence="7">
        <text>N(2)-acetyl-L-ornithine + 2-oxoglutarate = N-acetyl-L-glutamate 5-semialdehyde + L-glutamate</text>
        <dbReference type="Rhea" id="RHEA:18049"/>
        <dbReference type="ChEBI" id="CHEBI:16810"/>
        <dbReference type="ChEBI" id="CHEBI:29123"/>
        <dbReference type="ChEBI" id="CHEBI:29985"/>
        <dbReference type="ChEBI" id="CHEBI:57805"/>
        <dbReference type="EC" id="2.6.1.11"/>
    </reaction>
</comment>
<keyword evidence="1 7" id="KW-0032">Aminotransferase</keyword>
<feature type="binding site" evidence="7">
    <location>
        <position position="141"/>
    </location>
    <ligand>
        <name>N(2)-acetyl-L-ornithine</name>
        <dbReference type="ChEBI" id="CHEBI:57805"/>
    </ligand>
</feature>
<keyword evidence="7" id="KW-0963">Cytoplasm</keyword>
<dbReference type="InterPro" id="IPR049704">
    <property type="entry name" value="Aminotrans_3_PPA_site"/>
</dbReference>
<dbReference type="CDD" id="cd00610">
    <property type="entry name" value="OAT_like"/>
    <property type="match status" value="1"/>
</dbReference>
<keyword evidence="2 7" id="KW-0028">Amino-acid biosynthesis</keyword>